<dbReference type="Gene3D" id="1.10.569.10">
    <property type="entry name" value="Aldehyde Ferredoxin Oxidoreductase Protein, subunit A, domain 2"/>
    <property type="match status" value="1"/>
</dbReference>
<evidence type="ECO:0000256" key="2">
    <source>
        <dbReference type="ARBA" id="ARBA00011032"/>
    </source>
</evidence>
<evidence type="ECO:0000256" key="5">
    <source>
        <dbReference type="ARBA" id="ARBA00023002"/>
    </source>
</evidence>
<gene>
    <name evidence="10" type="ORF">K9W45_06320</name>
</gene>
<dbReference type="PANTHER" id="PTHR30038">
    <property type="entry name" value="ALDEHYDE FERREDOXIN OXIDOREDUCTASE"/>
    <property type="match status" value="1"/>
</dbReference>
<dbReference type="InterPro" id="IPR013985">
    <property type="entry name" value="Ald_Fedxn_OxRdtase_dom3"/>
</dbReference>
<dbReference type="GO" id="GO:0016625">
    <property type="term" value="F:oxidoreductase activity, acting on the aldehyde or oxo group of donors, iron-sulfur protein as acceptor"/>
    <property type="evidence" value="ECO:0007669"/>
    <property type="project" value="InterPro"/>
</dbReference>
<dbReference type="InterPro" id="IPR036021">
    <property type="entry name" value="Tungsten_al_ferr_oxy-like_C"/>
</dbReference>
<sequence length="633" mass="69809">MNKSKFPYKGYCGKIIEVDLTEEKVETKDLEVEVAEQYIGGRGLAIRYLIKNLKPKIDPLGEENILVISTGPLTGTLAPSSARYTIATKSPLTGVIGYANSGGHFAPELKYAGYDAIIIKGKAKSPKYLLIQDEKVSIEDASHLWGKDTWETDKILKSEYESSNLQILSIGQAGENKVLYAAIMNNLSRAAARTGVGAVMGSKNLKAIAVSGSGFVEVHNPEEFIEFTNKTLEKIYDDPAYPSLSDYGTSFLVDLAYLGGGLATNNNQFGVFDGYDGISAETFYEKYKVKSDSCFACPIHCGKYSKVEEGKYAGIEGGSPEYESIVCLGSKCGIGDLATIIYANDLCNRYGLDTISLGDTVAFAMEAYEKGVLKKEDTDGIDLTWGNQDALIELIHKIARREGFGDLLADGTKIASEKINKGSEEYALHVKGMEPPAYDVRTAKAFGLGWATANRGADHLSALPNFELLGYPKEKGVEWFGSEKAVDPYAWESKARMTVWHENFGAVVDSAEMCKYTCFSAYAVKPDDMTKFLSYATGMELSEEKVMEIGERIYNLERLFNEREGKAKDSDYLPKRFTEEPLPSGPAKGQVVELDKMLKEYYEIRGWVNGAPKKEKLKELGIEQFATKKEEEK</sequence>
<dbReference type="GO" id="GO:0009055">
    <property type="term" value="F:electron transfer activity"/>
    <property type="evidence" value="ECO:0007669"/>
    <property type="project" value="InterPro"/>
</dbReference>
<dbReference type="GO" id="GO:0051539">
    <property type="term" value="F:4 iron, 4 sulfur cluster binding"/>
    <property type="evidence" value="ECO:0007669"/>
    <property type="project" value="UniProtKB-KW"/>
</dbReference>
<proteinExistence type="inferred from homology"/>
<evidence type="ECO:0000256" key="6">
    <source>
        <dbReference type="ARBA" id="ARBA00023004"/>
    </source>
</evidence>
<keyword evidence="7" id="KW-0411">Iron-sulfur</keyword>
<dbReference type="PANTHER" id="PTHR30038:SF0">
    <property type="entry name" value="TUNGSTEN-CONTAINING ALDEHYDE FERREDOXIN OXIDOREDUCTASE"/>
    <property type="match status" value="1"/>
</dbReference>
<dbReference type="Gene3D" id="3.60.9.10">
    <property type="entry name" value="Aldehyde ferredoxin oxidoreductase, N-terminal domain"/>
    <property type="match status" value="1"/>
</dbReference>
<accession>A0A9Y1FMP4</accession>
<organism evidence="10">
    <name type="scientific">Candidatus Heimdallarchaeum aukensis</name>
    <dbReference type="NCBI Taxonomy" id="2876573"/>
    <lineage>
        <taxon>Archaea</taxon>
        <taxon>Promethearchaeati</taxon>
        <taxon>Candidatus Heimdallarchaeota</taxon>
        <taxon>Candidatus Heimdallarchaeia (ex Rinke et al. 2021) (nom. nud.)</taxon>
        <taxon>Candidatus Heimdallarchaeales</taxon>
        <taxon>Candidatus Heimdallarchaeaceae</taxon>
        <taxon>Candidatus Heimdallarchaeum</taxon>
    </lineage>
</organism>
<name>A0A9Y1FMP4_9ARCH</name>
<evidence type="ECO:0000313" key="10">
    <source>
        <dbReference type="EMBL" id="UJG42074.1"/>
    </source>
</evidence>
<dbReference type="SUPFAM" id="SSF48310">
    <property type="entry name" value="Aldehyde ferredoxin oxidoreductase, C-terminal domains"/>
    <property type="match status" value="1"/>
</dbReference>
<evidence type="ECO:0000256" key="3">
    <source>
        <dbReference type="ARBA" id="ARBA00022485"/>
    </source>
</evidence>
<evidence type="ECO:0000256" key="1">
    <source>
        <dbReference type="ARBA" id="ARBA00001966"/>
    </source>
</evidence>
<dbReference type="Pfam" id="PF02730">
    <property type="entry name" value="AFOR_N"/>
    <property type="match status" value="1"/>
</dbReference>
<comment type="cofactor">
    <cofactor evidence="8">
        <name>tungstopterin</name>
        <dbReference type="ChEBI" id="CHEBI:30402"/>
    </cofactor>
</comment>
<feature type="domain" description="Aldehyde ferredoxin oxidoreductase N-terminal" evidence="9">
    <location>
        <begin position="11"/>
        <end position="214"/>
    </location>
</feature>
<keyword evidence="6" id="KW-0408">Iron</keyword>
<dbReference type="SUPFAM" id="SSF56228">
    <property type="entry name" value="Aldehyde ferredoxin oxidoreductase, N-terminal domain"/>
    <property type="match status" value="1"/>
</dbReference>
<dbReference type="InterPro" id="IPR036503">
    <property type="entry name" value="Ald_Fedxn_OxRdtase_N_sf"/>
</dbReference>
<comment type="cofactor">
    <cofactor evidence="1">
        <name>[4Fe-4S] cluster</name>
        <dbReference type="ChEBI" id="CHEBI:49883"/>
    </cofactor>
</comment>
<dbReference type="EMBL" id="CP084166">
    <property type="protein sequence ID" value="UJG42074.1"/>
    <property type="molecule type" value="Genomic_DNA"/>
</dbReference>
<keyword evidence="4" id="KW-0479">Metal-binding</keyword>
<evidence type="ECO:0000256" key="4">
    <source>
        <dbReference type="ARBA" id="ARBA00022723"/>
    </source>
</evidence>
<dbReference type="Pfam" id="PF01314">
    <property type="entry name" value="AFOR_C"/>
    <property type="match status" value="1"/>
</dbReference>
<reference evidence="10" key="1">
    <citation type="journal article" date="2022" name="Nat. Microbiol.">
        <title>Unique mobile elements and scalable gene flow at the prokaryote-eukaryote boundary revealed by circularized Asgard archaea genomes.</title>
        <authorList>
            <person name="Wu F."/>
            <person name="Speth D.R."/>
            <person name="Philosof A."/>
            <person name="Cremiere A."/>
            <person name="Narayanan A."/>
            <person name="Barco R.A."/>
            <person name="Connon S.A."/>
            <person name="Amend J.P."/>
            <person name="Antoshechkin I.A."/>
            <person name="Orphan V.J."/>
        </authorList>
    </citation>
    <scope>NUCLEOTIDE SEQUENCE</scope>
    <source>
        <strain evidence="10">PM71</strain>
    </source>
</reference>
<dbReference type="InterPro" id="IPR001203">
    <property type="entry name" value="OxRdtase_Ald_Fedxn_C"/>
</dbReference>
<dbReference type="InterPro" id="IPR013984">
    <property type="entry name" value="Ald_Fedxn_OxRdtase_dom2"/>
</dbReference>
<dbReference type="GO" id="GO:0046872">
    <property type="term" value="F:metal ion binding"/>
    <property type="evidence" value="ECO:0007669"/>
    <property type="project" value="UniProtKB-KW"/>
</dbReference>
<evidence type="ECO:0000256" key="7">
    <source>
        <dbReference type="ARBA" id="ARBA00023014"/>
    </source>
</evidence>
<keyword evidence="3" id="KW-0004">4Fe-4S</keyword>
<keyword evidence="5" id="KW-0560">Oxidoreductase</keyword>
<dbReference type="InterPro" id="IPR051919">
    <property type="entry name" value="W-dependent_AOR"/>
</dbReference>
<evidence type="ECO:0000259" key="9">
    <source>
        <dbReference type="SMART" id="SM00790"/>
    </source>
</evidence>
<dbReference type="SMART" id="SM00790">
    <property type="entry name" value="AFOR_N"/>
    <property type="match status" value="1"/>
</dbReference>
<comment type="similarity">
    <text evidence="2">Belongs to the AOR/FOR family.</text>
</comment>
<dbReference type="Proteomes" id="UP001201020">
    <property type="component" value="Chromosome"/>
</dbReference>
<evidence type="ECO:0000256" key="8">
    <source>
        <dbReference type="ARBA" id="ARBA00049934"/>
    </source>
</evidence>
<dbReference type="AlphaFoldDB" id="A0A9Y1FMP4"/>
<dbReference type="Gene3D" id="1.10.599.10">
    <property type="entry name" value="Aldehyde Ferredoxin Oxidoreductase Protein, subunit A, domain 3"/>
    <property type="match status" value="1"/>
</dbReference>
<protein>
    <submittedName>
        <fullName evidence="10">Aldehyde ferredoxin oxidoreductase family protein</fullName>
    </submittedName>
</protein>
<dbReference type="InterPro" id="IPR013983">
    <property type="entry name" value="Ald_Fedxn_OxRdtase_N"/>
</dbReference>